<dbReference type="SUPFAM" id="SSF46785">
    <property type="entry name" value="Winged helix' DNA-binding domain"/>
    <property type="match status" value="1"/>
</dbReference>
<dbReference type="PRINTS" id="PR00778">
    <property type="entry name" value="HTHARSR"/>
</dbReference>
<dbReference type="Pfam" id="PF01022">
    <property type="entry name" value="HTH_5"/>
    <property type="match status" value="1"/>
</dbReference>
<feature type="domain" description="HTH arsR-type" evidence="4">
    <location>
        <begin position="5"/>
        <end position="99"/>
    </location>
</feature>
<comment type="caution">
    <text evidence="5">The sequence shown here is derived from an EMBL/GenBank/DDBJ whole genome shotgun (WGS) entry which is preliminary data.</text>
</comment>
<evidence type="ECO:0000256" key="1">
    <source>
        <dbReference type="ARBA" id="ARBA00023015"/>
    </source>
</evidence>
<dbReference type="PROSITE" id="PS50987">
    <property type="entry name" value="HTH_ARSR_2"/>
    <property type="match status" value="1"/>
</dbReference>
<dbReference type="EMBL" id="LOHZ01000019">
    <property type="protein sequence ID" value="KYO67995.1"/>
    <property type="molecule type" value="Genomic_DNA"/>
</dbReference>
<organism evidence="5 6">
    <name type="scientific">Thermovenabulum gondwanense</name>
    <dbReference type="NCBI Taxonomy" id="520767"/>
    <lineage>
        <taxon>Bacteria</taxon>
        <taxon>Bacillati</taxon>
        <taxon>Bacillota</taxon>
        <taxon>Clostridia</taxon>
        <taxon>Thermosediminibacterales</taxon>
        <taxon>Thermosediminibacteraceae</taxon>
        <taxon>Thermovenabulum</taxon>
    </lineage>
</organism>
<keyword evidence="2" id="KW-0238">DNA-binding</keyword>
<evidence type="ECO:0000313" key="6">
    <source>
        <dbReference type="Proteomes" id="UP000075737"/>
    </source>
</evidence>
<dbReference type="GO" id="GO:0003677">
    <property type="term" value="F:DNA binding"/>
    <property type="evidence" value="ECO:0007669"/>
    <property type="project" value="UniProtKB-KW"/>
</dbReference>
<name>A0A162MW86_9FIRM</name>
<dbReference type="PANTHER" id="PTHR43132:SF2">
    <property type="entry name" value="ARSENICAL RESISTANCE OPERON REPRESSOR ARSR-RELATED"/>
    <property type="match status" value="1"/>
</dbReference>
<dbReference type="Proteomes" id="UP000075737">
    <property type="component" value="Unassembled WGS sequence"/>
</dbReference>
<dbReference type="InterPro" id="IPR001845">
    <property type="entry name" value="HTH_ArsR_DNA-bd_dom"/>
</dbReference>
<evidence type="ECO:0000259" key="4">
    <source>
        <dbReference type="PROSITE" id="PS50987"/>
    </source>
</evidence>
<dbReference type="NCBIfam" id="NF033788">
    <property type="entry name" value="HTH_metalloreg"/>
    <property type="match status" value="1"/>
</dbReference>
<dbReference type="RefSeq" id="WP_068747484.1">
    <property type="nucleotide sequence ID" value="NZ_LOHZ01000019.1"/>
</dbReference>
<evidence type="ECO:0000313" key="5">
    <source>
        <dbReference type="EMBL" id="KYO67995.1"/>
    </source>
</evidence>
<dbReference type="AlphaFoldDB" id="A0A162MW86"/>
<keyword evidence="3" id="KW-0804">Transcription</keyword>
<dbReference type="InterPro" id="IPR051011">
    <property type="entry name" value="Metal_resp_trans_reg"/>
</dbReference>
<dbReference type="InterPro" id="IPR036390">
    <property type="entry name" value="WH_DNA-bd_sf"/>
</dbReference>
<keyword evidence="1" id="KW-0805">Transcription regulation</keyword>
<dbReference type="OrthoDB" id="9802016at2"/>
<dbReference type="GO" id="GO:0003700">
    <property type="term" value="F:DNA-binding transcription factor activity"/>
    <property type="evidence" value="ECO:0007669"/>
    <property type="project" value="InterPro"/>
</dbReference>
<dbReference type="PATRIC" id="fig|520767.4.peg.309"/>
<dbReference type="InterPro" id="IPR036388">
    <property type="entry name" value="WH-like_DNA-bd_sf"/>
</dbReference>
<evidence type="ECO:0000256" key="2">
    <source>
        <dbReference type="ARBA" id="ARBA00023125"/>
    </source>
</evidence>
<accession>A0A162MW86</accession>
<proteinExistence type="predicted"/>
<gene>
    <name evidence="5" type="primary">pagR</name>
    <name evidence="5" type="ORF">ATZ99_03050</name>
</gene>
<dbReference type="STRING" id="520767.ATZ99_03050"/>
<sequence>MDKQEFKKKIEKTAEIFKALGHPARLCIVCKLLCKDCNVTELQDCLDLPQSTVSQHLAALKTKGIIKGKRAGVEVIYSVVNEDVKKIIKILLNLEENQQVLNSIDEIIKEQIEEY</sequence>
<protein>
    <submittedName>
        <fullName evidence="5">Transcriptional repressor PagR</fullName>
    </submittedName>
</protein>
<dbReference type="Gene3D" id="1.10.10.10">
    <property type="entry name" value="Winged helix-like DNA-binding domain superfamily/Winged helix DNA-binding domain"/>
    <property type="match status" value="1"/>
</dbReference>
<reference evidence="5 6" key="1">
    <citation type="submission" date="2015-12" db="EMBL/GenBank/DDBJ databases">
        <title>Draft genome of Thermovenabulum gondwanense isolated from a red thermophilic microbial mat colonisisng an outflow channel of a bore well.</title>
        <authorList>
            <person name="Patel B.K."/>
        </authorList>
    </citation>
    <scope>NUCLEOTIDE SEQUENCE [LARGE SCALE GENOMIC DNA]</scope>
    <source>
        <strain evidence="5 6">R270</strain>
    </source>
</reference>
<dbReference type="InterPro" id="IPR011991">
    <property type="entry name" value="ArsR-like_HTH"/>
</dbReference>
<dbReference type="CDD" id="cd00090">
    <property type="entry name" value="HTH_ARSR"/>
    <property type="match status" value="1"/>
</dbReference>
<dbReference type="SMART" id="SM00418">
    <property type="entry name" value="HTH_ARSR"/>
    <property type="match status" value="1"/>
</dbReference>
<keyword evidence="6" id="KW-1185">Reference proteome</keyword>
<dbReference type="PANTHER" id="PTHR43132">
    <property type="entry name" value="ARSENICAL RESISTANCE OPERON REPRESSOR ARSR-RELATED"/>
    <property type="match status" value="1"/>
</dbReference>
<evidence type="ECO:0000256" key="3">
    <source>
        <dbReference type="ARBA" id="ARBA00023163"/>
    </source>
</evidence>